<dbReference type="Gene3D" id="2.60.40.10">
    <property type="entry name" value="Immunoglobulins"/>
    <property type="match status" value="1"/>
</dbReference>
<evidence type="ECO:0000256" key="6">
    <source>
        <dbReference type="ARBA" id="ARBA00030512"/>
    </source>
</evidence>
<evidence type="ECO:0000256" key="4">
    <source>
        <dbReference type="ARBA" id="ARBA00022801"/>
    </source>
</evidence>
<dbReference type="Gene3D" id="3.20.20.80">
    <property type="entry name" value="Glycosidases"/>
    <property type="match status" value="1"/>
</dbReference>
<keyword evidence="4" id="KW-0378">Hydrolase</keyword>
<dbReference type="OrthoDB" id="1006965at2"/>
<evidence type="ECO:0000256" key="1">
    <source>
        <dbReference type="ARBA" id="ARBA00001231"/>
    </source>
</evidence>
<dbReference type="RefSeq" id="WP_136818708.1">
    <property type="nucleotide sequence ID" value="NZ_BMJX01000001.1"/>
</dbReference>
<evidence type="ECO:0000256" key="2">
    <source>
        <dbReference type="ARBA" id="ARBA00006285"/>
    </source>
</evidence>
<dbReference type="GO" id="GO:0030203">
    <property type="term" value="P:glycosaminoglycan metabolic process"/>
    <property type="evidence" value="ECO:0007669"/>
    <property type="project" value="TreeGrafter"/>
</dbReference>
<dbReference type="GO" id="GO:0030247">
    <property type="term" value="F:polysaccharide binding"/>
    <property type="evidence" value="ECO:0007669"/>
    <property type="project" value="InterPro"/>
</dbReference>
<evidence type="ECO:0000256" key="5">
    <source>
        <dbReference type="ARBA" id="ARBA00023295"/>
    </source>
</evidence>
<keyword evidence="9" id="KW-0732">Signal</keyword>
<dbReference type="InterPro" id="IPR014756">
    <property type="entry name" value="Ig_E-set"/>
</dbReference>
<dbReference type="PRINTS" id="PR00738">
    <property type="entry name" value="GLHYDRLASE20"/>
</dbReference>
<proteinExistence type="inferred from homology"/>
<evidence type="ECO:0000256" key="3">
    <source>
        <dbReference type="ARBA" id="ARBA00012663"/>
    </source>
</evidence>
<comment type="similarity">
    <text evidence="2">Belongs to the glycosyl hydrolase 20 family.</text>
</comment>
<protein>
    <recommendedName>
        <fullName evidence="3">beta-N-acetylhexosaminidase</fullName>
        <ecNumber evidence="3">3.2.1.52</ecNumber>
    </recommendedName>
    <alternativeName>
        <fullName evidence="6">Beta-N-acetylhexosaminidase</fullName>
    </alternativeName>
    <alternativeName>
        <fullName evidence="7">N-acetyl-beta-glucosaminidase</fullName>
    </alternativeName>
</protein>
<gene>
    <name evidence="11" type="ORF">FAZ19_00835</name>
</gene>
<feature type="active site" description="Proton donor" evidence="8">
    <location>
        <position position="523"/>
    </location>
</feature>
<dbReference type="AlphaFoldDB" id="A0A4U0H7U7"/>
<evidence type="ECO:0000256" key="9">
    <source>
        <dbReference type="SAM" id="SignalP"/>
    </source>
</evidence>
<comment type="catalytic activity">
    <reaction evidence="1">
        <text>Hydrolysis of terminal non-reducing N-acetyl-D-hexosamine residues in N-acetyl-beta-D-hexosaminides.</text>
        <dbReference type="EC" id="3.2.1.52"/>
    </reaction>
</comment>
<dbReference type="SUPFAM" id="SSF81296">
    <property type="entry name" value="E set domains"/>
    <property type="match status" value="1"/>
</dbReference>
<evidence type="ECO:0000256" key="7">
    <source>
        <dbReference type="ARBA" id="ARBA00033000"/>
    </source>
</evidence>
<dbReference type="InterPro" id="IPR013783">
    <property type="entry name" value="Ig-like_fold"/>
</dbReference>
<dbReference type="Pfam" id="PF03174">
    <property type="entry name" value="CHB_HEX_C"/>
    <property type="match status" value="1"/>
</dbReference>
<dbReference type="InterPro" id="IPR029018">
    <property type="entry name" value="Hex-like_dom2"/>
</dbReference>
<dbReference type="InterPro" id="IPR015883">
    <property type="entry name" value="Glyco_hydro_20_cat"/>
</dbReference>
<dbReference type="SUPFAM" id="SSF55545">
    <property type="entry name" value="beta-N-acetylhexosaminidase-like domain"/>
    <property type="match status" value="1"/>
</dbReference>
<dbReference type="InterPro" id="IPR025705">
    <property type="entry name" value="Beta_hexosaminidase_sua/sub"/>
</dbReference>
<dbReference type="SUPFAM" id="SSF49384">
    <property type="entry name" value="Carbohydrate-binding domain"/>
    <property type="match status" value="1"/>
</dbReference>
<dbReference type="GO" id="GO:0005975">
    <property type="term" value="P:carbohydrate metabolic process"/>
    <property type="evidence" value="ECO:0007669"/>
    <property type="project" value="InterPro"/>
</dbReference>
<accession>A0A4U0H7U7</accession>
<dbReference type="EC" id="3.2.1.52" evidence="3"/>
<dbReference type="InterPro" id="IPR008965">
    <property type="entry name" value="CBM2/CBM3_carb-bd_dom_sf"/>
</dbReference>
<evidence type="ECO:0000256" key="8">
    <source>
        <dbReference type="PIRSR" id="PIRSR625705-1"/>
    </source>
</evidence>
<dbReference type="SMART" id="SM01081">
    <property type="entry name" value="CHB_HEX"/>
    <property type="match status" value="1"/>
</dbReference>
<feature type="domain" description="Chitobiase/beta-hexosaminidases N-terminal" evidence="10">
    <location>
        <begin position="27"/>
        <end position="172"/>
    </location>
</feature>
<dbReference type="InterPro" id="IPR015882">
    <property type="entry name" value="HEX_bac_N"/>
</dbReference>
<dbReference type="CDD" id="cd02847">
    <property type="entry name" value="E_set_Chitobiase_C"/>
    <property type="match status" value="1"/>
</dbReference>
<dbReference type="Pfam" id="PF02838">
    <property type="entry name" value="Glyco_hydro_20b"/>
    <property type="match status" value="1"/>
</dbReference>
<feature type="chain" id="PRO_5020629340" description="beta-N-acetylhexosaminidase" evidence="9">
    <location>
        <begin position="23"/>
        <end position="851"/>
    </location>
</feature>
<evidence type="ECO:0000259" key="10">
    <source>
        <dbReference type="SMART" id="SM01081"/>
    </source>
</evidence>
<sequence>MMIKAICSSLCALLLFALQVNGASQQDTLRIDVSWLPIENNYAGKEQALSVLTFKNNGEIALPKTGWRLYFNFIRIATPKNEQNLLDINHVNGDLFYFSPSRDFEGLKPGEEISYELISHSWLVNRSDAPQGFYVVWDDKRIQPLAAVDIRAPQDEKKFYRVANDNEETSASLFDQNQSIHAKIKVIPQKIFPTPQVYEEKVGHFELNHATKIVADVVFSNEVELLKEDLSALMGVQFGSGSGTGNTIQLKVDAALSEEAYRMEIDHDGVRIFAGQAAGAFYAIQSLKTLIDPHYFASSQNKSISLPAINVADEPRFGKRALMLDVARNFQSKEQVLKVLNLMGLYKLNTLHFHLNDDEGWRLEIPSFPELTAIGSQRGHIFGEDQTSLPPSYGSGPFAGKNSGSGYYTEADFIEILQYATARHIRVIPEIETPGHARAAIKAMEARYQRLMKEGKEDEAKKYLLRDFDDQSVYRSVQKWNDNVMDVSMPSVYDFLEVVVDDVIALYQQAGAPLEIIHFGGDEVPNGVWEQSPAFAKLKATDEQIEHTDQLWDYYFDKVDKLLKARNLTLFGWEEVGMHKVLDGNGKKRWIPNEQFKDRNIHLNVWNNLSGNEDLAYRLANSGYKVMLSFVSNFYLDMAYYKSFNEPGFYWGGFIDLDKPFSFIPFDYLKNQQRDWLGRQLRPEVLQNAEKLTEAGRKNIIGIQGLLWAETVKNPEQMEYLILPRFFALVEKAWAQAPNWETETDQVLFNEQYAGDLATFYHTLGHRELKRMDYYAGGFNYRIPRPGIKSASGKLYVNTQLPGFTVRYTVDGTEPTIDSPIVTQPIEFNDNARFKSFNDLGRGSAVSNTNN</sequence>
<dbReference type="Proteomes" id="UP000309872">
    <property type="component" value="Unassembled WGS sequence"/>
</dbReference>
<dbReference type="Pfam" id="PF00728">
    <property type="entry name" value="Glyco_hydro_20"/>
    <property type="match status" value="1"/>
</dbReference>
<dbReference type="Gene3D" id="2.60.40.290">
    <property type="match status" value="1"/>
</dbReference>
<dbReference type="Pfam" id="PF03173">
    <property type="entry name" value="CHB_HEX"/>
    <property type="match status" value="1"/>
</dbReference>
<organism evidence="11 12">
    <name type="scientific">Sphingobacterium alkalisoli</name>
    <dbReference type="NCBI Taxonomy" id="1874115"/>
    <lineage>
        <taxon>Bacteria</taxon>
        <taxon>Pseudomonadati</taxon>
        <taxon>Bacteroidota</taxon>
        <taxon>Sphingobacteriia</taxon>
        <taxon>Sphingobacteriales</taxon>
        <taxon>Sphingobacteriaceae</taxon>
        <taxon>Sphingobacterium</taxon>
    </lineage>
</organism>
<evidence type="ECO:0000313" key="11">
    <source>
        <dbReference type="EMBL" id="TJY67841.1"/>
    </source>
</evidence>
<dbReference type="PANTHER" id="PTHR22600">
    <property type="entry name" value="BETA-HEXOSAMINIDASE"/>
    <property type="match status" value="1"/>
</dbReference>
<keyword evidence="5" id="KW-0326">Glycosidase</keyword>
<reference evidence="11 12" key="1">
    <citation type="submission" date="2019-04" db="EMBL/GenBank/DDBJ databases">
        <title>Sphingobacterium olei sp. nov., isolated from oil-contaminated soil.</title>
        <authorList>
            <person name="Liu B."/>
        </authorList>
    </citation>
    <scope>NUCLEOTIDE SEQUENCE [LARGE SCALE GENOMIC DNA]</scope>
    <source>
        <strain evidence="11 12">Y3L14</strain>
    </source>
</reference>
<dbReference type="InterPro" id="IPR012291">
    <property type="entry name" value="CBM2_carb-bd_dom_sf"/>
</dbReference>
<dbReference type="Gene3D" id="3.30.379.10">
    <property type="entry name" value="Chitobiase/beta-hexosaminidase domain 2-like"/>
    <property type="match status" value="1"/>
</dbReference>
<comment type="caution">
    <text evidence="11">The sequence shown here is derived from an EMBL/GenBank/DDBJ whole genome shotgun (WGS) entry which is preliminary data.</text>
</comment>
<dbReference type="GO" id="GO:0016020">
    <property type="term" value="C:membrane"/>
    <property type="evidence" value="ECO:0007669"/>
    <property type="project" value="TreeGrafter"/>
</dbReference>
<evidence type="ECO:0000313" key="12">
    <source>
        <dbReference type="Proteomes" id="UP000309872"/>
    </source>
</evidence>
<dbReference type="InterPro" id="IPR004866">
    <property type="entry name" value="CHB/HEX_N_dom"/>
</dbReference>
<dbReference type="InterPro" id="IPR004867">
    <property type="entry name" value="CHB_C_dom"/>
</dbReference>
<dbReference type="PANTHER" id="PTHR22600:SF57">
    <property type="entry name" value="BETA-N-ACETYLHEXOSAMINIDASE"/>
    <property type="match status" value="1"/>
</dbReference>
<feature type="signal peptide" evidence="9">
    <location>
        <begin position="1"/>
        <end position="22"/>
    </location>
</feature>
<dbReference type="EMBL" id="SUKA01000001">
    <property type="protein sequence ID" value="TJY67841.1"/>
    <property type="molecule type" value="Genomic_DNA"/>
</dbReference>
<dbReference type="SUPFAM" id="SSF51445">
    <property type="entry name" value="(Trans)glycosidases"/>
    <property type="match status" value="1"/>
</dbReference>
<name>A0A4U0H7U7_9SPHI</name>
<dbReference type="GO" id="GO:0004563">
    <property type="term" value="F:beta-N-acetylhexosaminidase activity"/>
    <property type="evidence" value="ECO:0007669"/>
    <property type="project" value="UniProtKB-EC"/>
</dbReference>
<keyword evidence="12" id="KW-1185">Reference proteome</keyword>
<dbReference type="InterPro" id="IPR017853">
    <property type="entry name" value="GH"/>
</dbReference>